<evidence type="ECO:0008006" key="3">
    <source>
        <dbReference type="Google" id="ProtNLM"/>
    </source>
</evidence>
<feature type="transmembrane region" description="Helical" evidence="1">
    <location>
        <begin position="30"/>
        <end position="52"/>
    </location>
</feature>
<keyword evidence="1" id="KW-0472">Membrane</keyword>
<name>A0A6N3H9B3_MEDGN</name>
<accession>A0A6N3H9B3</accession>
<proteinExistence type="predicted"/>
<dbReference type="EMBL" id="CACRUU010000122">
    <property type="protein sequence ID" value="VYU72891.1"/>
    <property type="molecule type" value="Genomic_DNA"/>
</dbReference>
<organism evidence="2">
    <name type="scientific">Mediterraneibacter gnavus</name>
    <name type="common">Ruminococcus gnavus</name>
    <dbReference type="NCBI Taxonomy" id="33038"/>
    <lineage>
        <taxon>Bacteria</taxon>
        <taxon>Bacillati</taxon>
        <taxon>Bacillota</taxon>
        <taxon>Clostridia</taxon>
        <taxon>Lachnospirales</taxon>
        <taxon>Lachnospiraceae</taxon>
        <taxon>Mediterraneibacter</taxon>
    </lineage>
</organism>
<dbReference type="AlphaFoldDB" id="A0A6N3H9B3"/>
<keyword evidence="1" id="KW-0812">Transmembrane</keyword>
<evidence type="ECO:0000256" key="1">
    <source>
        <dbReference type="SAM" id="Phobius"/>
    </source>
</evidence>
<sequence>MLLYLVVLPYLVMAAMACVQYVISMEINVIISFFIMIMILVGSVFFETPFLIYNYLMLIRQNGIIATGINSWIGIGTALFLICVMVLIEKRLIQKKDFLL</sequence>
<reference evidence="2" key="1">
    <citation type="submission" date="2019-11" db="EMBL/GenBank/DDBJ databases">
        <authorList>
            <person name="Feng L."/>
        </authorList>
    </citation>
    <scope>NUCLEOTIDE SEQUENCE</scope>
    <source>
        <strain evidence="2">RgnavusLFYP36</strain>
    </source>
</reference>
<feature type="transmembrane region" description="Helical" evidence="1">
    <location>
        <begin position="64"/>
        <end position="88"/>
    </location>
</feature>
<evidence type="ECO:0000313" key="2">
    <source>
        <dbReference type="EMBL" id="VYU72891.1"/>
    </source>
</evidence>
<gene>
    <name evidence="2" type="ORF">RGLFYP36_02915</name>
</gene>
<protein>
    <recommendedName>
        <fullName evidence="3">ABC-2 family transporter protein</fullName>
    </recommendedName>
</protein>
<keyword evidence="1" id="KW-1133">Transmembrane helix</keyword>
<feature type="transmembrane region" description="Helical" evidence="1">
    <location>
        <begin position="6"/>
        <end position="23"/>
    </location>
</feature>